<dbReference type="Proteomes" id="UP001166021">
    <property type="component" value="Unassembled WGS sequence"/>
</dbReference>
<evidence type="ECO:0000313" key="2">
    <source>
        <dbReference type="Proteomes" id="UP001166021"/>
    </source>
</evidence>
<keyword evidence="1" id="KW-0489">Methyltransferase</keyword>
<dbReference type="SUPFAM" id="SSF53790">
    <property type="entry name" value="Tetrapyrrole methylase"/>
    <property type="match status" value="1"/>
</dbReference>
<sequence>MDSNNKTKGKLYLIPTTLGDNEPLEVLPISIKRVIEAVDHYIVENEKSARRFIKKISPRKSQPGLHIELLNKYTEAESLPTFLQPCLEGLNVGIISEAGCPGIADPGADVVRIAHQKNIQVVPLVGPSSIVLALMSSGMNGQNFAFNGYLPIDSADRKKTIKSLEKKSRDIKQSQIFIETPYRNDKLFKELLTSLSNSTRLCIACDITLNTEFIQTKNITDWKKSNVDLNKRPAIFIIQA</sequence>
<dbReference type="InterPro" id="IPR035996">
    <property type="entry name" value="4pyrrol_Methylase_sf"/>
</dbReference>
<dbReference type="GO" id="GO:0032259">
    <property type="term" value="P:methylation"/>
    <property type="evidence" value="ECO:0007669"/>
    <property type="project" value="UniProtKB-KW"/>
</dbReference>
<dbReference type="PANTHER" id="PTHR46111">
    <property type="entry name" value="RIBOSOMAL RNA SMALL SUBUNIT METHYLTRANSFERASE I"/>
    <property type="match status" value="1"/>
</dbReference>
<name>A0ABR7UVU5_9FLAO</name>
<gene>
    <name evidence="1" type="ORF">HPE56_02070</name>
</gene>
<proteinExistence type="predicted"/>
<dbReference type="Gene3D" id="3.30.950.10">
    <property type="entry name" value="Methyltransferase, Cobalt-precorrin-4 Transmethylase, Domain 2"/>
    <property type="match status" value="1"/>
</dbReference>
<dbReference type="EMBL" id="JABTCF010000001">
    <property type="protein sequence ID" value="MBD0776565.1"/>
    <property type="molecule type" value="Genomic_DNA"/>
</dbReference>
<protein>
    <submittedName>
        <fullName evidence="1">SAM-dependent methyltransferase</fullName>
    </submittedName>
</protein>
<accession>A0ABR7UVU5</accession>
<dbReference type="GO" id="GO:0008168">
    <property type="term" value="F:methyltransferase activity"/>
    <property type="evidence" value="ECO:0007669"/>
    <property type="project" value="UniProtKB-KW"/>
</dbReference>
<keyword evidence="2" id="KW-1185">Reference proteome</keyword>
<reference evidence="1" key="1">
    <citation type="submission" date="2020-05" db="EMBL/GenBank/DDBJ databases">
        <title>The draft genome sequence of Maribacter sp. ANRC-HE7.</title>
        <authorList>
            <person name="Mu L."/>
        </authorList>
    </citation>
    <scope>NUCLEOTIDE SEQUENCE</scope>
    <source>
        <strain evidence="1">ANRC-HE7</strain>
    </source>
</reference>
<keyword evidence="1" id="KW-0808">Transferase</keyword>
<dbReference type="InterPro" id="IPR008189">
    <property type="entry name" value="rRNA_ssu_MeTfrase_I"/>
</dbReference>
<organism evidence="1 2">
    <name type="scientific">Maribacter aquimaris</name>
    <dbReference type="NCBI Taxonomy" id="2737171"/>
    <lineage>
        <taxon>Bacteria</taxon>
        <taxon>Pseudomonadati</taxon>
        <taxon>Bacteroidota</taxon>
        <taxon>Flavobacteriia</taxon>
        <taxon>Flavobacteriales</taxon>
        <taxon>Flavobacteriaceae</taxon>
        <taxon>Maribacter</taxon>
    </lineage>
</organism>
<dbReference type="InterPro" id="IPR014776">
    <property type="entry name" value="4pyrrole_Mease_sub2"/>
</dbReference>
<evidence type="ECO:0000313" key="1">
    <source>
        <dbReference type="EMBL" id="MBD0776565.1"/>
    </source>
</evidence>
<dbReference type="PIRSF" id="PIRSF005917">
    <property type="entry name" value="MTase_YraL"/>
    <property type="match status" value="1"/>
</dbReference>
<dbReference type="RefSeq" id="WP_188242104.1">
    <property type="nucleotide sequence ID" value="NZ_JABTCF010000001.1"/>
</dbReference>
<dbReference type="Gene3D" id="3.40.1010.10">
    <property type="entry name" value="Cobalt-precorrin-4 Transmethylase, Domain 1"/>
    <property type="match status" value="1"/>
</dbReference>
<comment type="caution">
    <text evidence="1">The sequence shown here is derived from an EMBL/GenBank/DDBJ whole genome shotgun (WGS) entry which is preliminary data.</text>
</comment>
<dbReference type="InterPro" id="IPR014777">
    <property type="entry name" value="4pyrrole_Mease_sub1"/>
</dbReference>
<dbReference type="CDD" id="cd11649">
    <property type="entry name" value="RsmI_like"/>
    <property type="match status" value="1"/>
</dbReference>
<dbReference type="PANTHER" id="PTHR46111:SF2">
    <property type="entry name" value="SAM-DEPENDENT METHYLTRANSFERASE"/>
    <property type="match status" value="1"/>
</dbReference>